<protein>
    <submittedName>
        <fullName evidence="2">Uncharacterized protein</fullName>
    </submittedName>
</protein>
<sequence length="232" mass="25357">MRTRGARWAGLALWGALLGAGEAAAQRLPFTWDVPQVVDAVDVPGVMMADGIPVRIHAVRSKEKPQVLLQHLVDRFLAWGFFIPPVEQQAQPFRQPQLTALDTERLISYTVILQPYPDGTTAVYLGEADLSQPPTRSSSFAPIFPGASEVLHSDVEAARSLTYSAAAKQPEVETFYREELGKAGYTEVEKNLYRNGSDELQVMVRPAKGEQVSVVVIRRAAPGTEPGSDDEG</sequence>
<dbReference type="EMBL" id="JMCB01000015">
    <property type="protein sequence ID" value="KFE63987.1"/>
    <property type="molecule type" value="Genomic_DNA"/>
</dbReference>
<proteinExistence type="predicted"/>
<dbReference type="AlphaFoldDB" id="A0A085W8H4"/>
<reference evidence="2 3" key="1">
    <citation type="submission" date="2014-04" db="EMBL/GenBank/DDBJ databases">
        <title>Genome assembly of Hyalangium minutum DSM 14724.</title>
        <authorList>
            <person name="Sharma G."/>
            <person name="Subramanian S."/>
        </authorList>
    </citation>
    <scope>NUCLEOTIDE SEQUENCE [LARGE SCALE GENOMIC DNA]</scope>
    <source>
        <strain evidence="2 3">DSM 14724</strain>
    </source>
</reference>
<dbReference type="OrthoDB" id="5523774at2"/>
<keyword evidence="1" id="KW-0732">Signal</keyword>
<accession>A0A085W8H4</accession>
<name>A0A085W8H4_9BACT</name>
<evidence type="ECO:0000256" key="1">
    <source>
        <dbReference type="SAM" id="SignalP"/>
    </source>
</evidence>
<keyword evidence="3" id="KW-1185">Reference proteome</keyword>
<evidence type="ECO:0000313" key="3">
    <source>
        <dbReference type="Proteomes" id="UP000028725"/>
    </source>
</evidence>
<dbReference type="Proteomes" id="UP000028725">
    <property type="component" value="Unassembled WGS sequence"/>
</dbReference>
<gene>
    <name evidence="2" type="ORF">DB31_2399</name>
</gene>
<comment type="caution">
    <text evidence="2">The sequence shown here is derived from an EMBL/GenBank/DDBJ whole genome shotgun (WGS) entry which is preliminary data.</text>
</comment>
<feature type="signal peptide" evidence="1">
    <location>
        <begin position="1"/>
        <end position="25"/>
    </location>
</feature>
<dbReference type="STRING" id="394096.DB31_2399"/>
<dbReference type="RefSeq" id="WP_052420444.1">
    <property type="nucleotide sequence ID" value="NZ_JMCB01000015.1"/>
</dbReference>
<organism evidence="2 3">
    <name type="scientific">Hyalangium minutum</name>
    <dbReference type="NCBI Taxonomy" id="394096"/>
    <lineage>
        <taxon>Bacteria</taxon>
        <taxon>Pseudomonadati</taxon>
        <taxon>Myxococcota</taxon>
        <taxon>Myxococcia</taxon>
        <taxon>Myxococcales</taxon>
        <taxon>Cystobacterineae</taxon>
        <taxon>Archangiaceae</taxon>
        <taxon>Hyalangium</taxon>
    </lineage>
</organism>
<evidence type="ECO:0000313" key="2">
    <source>
        <dbReference type="EMBL" id="KFE63987.1"/>
    </source>
</evidence>
<feature type="chain" id="PRO_5001799653" evidence="1">
    <location>
        <begin position="26"/>
        <end position="232"/>
    </location>
</feature>